<name>A0A3N4JTR7_9PEZI</name>
<organism evidence="1 2">
    <name type="scientific">Choiromyces venosus 120613-1</name>
    <dbReference type="NCBI Taxonomy" id="1336337"/>
    <lineage>
        <taxon>Eukaryota</taxon>
        <taxon>Fungi</taxon>
        <taxon>Dikarya</taxon>
        <taxon>Ascomycota</taxon>
        <taxon>Pezizomycotina</taxon>
        <taxon>Pezizomycetes</taxon>
        <taxon>Pezizales</taxon>
        <taxon>Tuberaceae</taxon>
        <taxon>Choiromyces</taxon>
    </lineage>
</organism>
<evidence type="ECO:0000313" key="1">
    <source>
        <dbReference type="EMBL" id="RPA99570.1"/>
    </source>
</evidence>
<dbReference type="AlphaFoldDB" id="A0A3N4JTR7"/>
<sequence length="89" mass="10530">MMGRKNSHFSKELTFLWPVWGVFPIRVALRRLVTEIGSGIGSTYHCMERVYYSRATQLIVTRAFYTKNDIFRPPPEHNNLCFKLLPDFY</sequence>
<dbReference type="Proteomes" id="UP000276215">
    <property type="component" value="Unassembled WGS sequence"/>
</dbReference>
<evidence type="ECO:0000313" key="2">
    <source>
        <dbReference type="Proteomes" id="UP000276215"/>
    </source>
</evidence>
<proteinExistence type="predicted"/>
<reference evidence="1 2" key="1">
    <citation type="journal article" date="2018" name="Nat. Ecol. Evol.">
        <title>Pezizomycetes genomes reveal the molecular basis of ectomycorrhizal truffle lifestyle.</title>
        <authorList>
            <person name="Murat C."/>
            <person name="Payen T."/>
            <person name="Noel B."/>
            <person name="Kuo A."/>
            <person name="Morin E."/>
            <person name="Chen J."/>
            <person name="Kohler A."/>
            <person name="Krizsan K."/>
            <person name="Balestrini R."/>
            <person name="Da Silva C."/>
            <person name="Montanini B."/>
            <person name="Hainaut M."/>
            <person name="Levati E."/>
            <person name="Barry K.W."/>
            <person name="Belfiori B."/>
            <person name="Cichocki N."/>
            <person name="Clum A."/>
            <person name="Dockter R.B."/>
            <person name="Fauchery L."/>
            <person name="Guy J."/>
            <person name="Iotti M."/>
            <person name="Le Tacon F."/>
            <person name="Lindquist E.A."/>
            <person name="Lipzen A."/>
            <person name="Malagnac F."/>
            <person name="Mello A."/>
            <person name="Molinier V."/>
            <person name="Miyauchi S."/>
            <person name="Poulain J."/>
            <person name="Riccioni C."/>
            <person name="Rubini A."/>
            <person name="Sitrit Y."/>
            <person name="Splivallo R."/>
            <person name="Traeger S."/>
            <person name="Wang M."/>
            <person name="Zifcakova L."/>
            <person name="Wipf D."/>
            <person name="Zambonelli A."/>
            <person name="Paolocci F."/>
            <person name="Nowrousian M."/>
            <person name="Ottonello S."/>
            <person name="Baldrian P."/>
            <person name="Spatafora J.W."/>
            <person name="Henrissat B."/>
            <person name="Nagy L.G."/>
            <person name="Aury J.M."/>
            <person name="Wincker P."/>
            <person name="Grigoriev I.V."/>
            <person name="Bonfante P."/>
            <person name="Martin F.M."/>
        </authorList>
    </citation>
    <scope>NUCLEOTIDE SEQUENCE [LARGE SCALE GENOMIC DNA]</scope>
    <source>
        <strain evidence="1 2">120613-1</strain>
    </source>
</reference>
<keyword evidence="2" id="KW-1185">Reference proteome</keyword>
<protein>
    <submittedName>
        <fullName evidence="1">Uncharacterized protein</fullName>
    </submittedName>
</protein>
<gene>
    <name evidence="1" type="ORF">L873DRAFT_891462</name>
</gene>
<dbReference type="EMBL" id="ML120386">
    <property type="protein sequence ID" value="RPA99570.1"/>
    <property type="molecule type" value="Genomic_DNA"/>
</dbReference>
<accession>A0A3N4JTR7</accession>